<keyword evidence="2" id="KW-0808">Transferase</keyword>
<keyword evidence="2" id="KW-0012">Acyltransferase</keyword>
<reference evidence="3" key="1">
    <citation type="journal article" date="2019" name="Int. J. Syst. Evol. Microbiol.">
        <title>The Global Catalogue of Microorganisms (GCM) 10K type strain sequencing project: providing services to taxonomists for standard genome sequencing and annotation.</title>
        <authorList>
            <consortium name="The Broad Institute Genomics Platform"/>
            <consortium name="The Broad Institute Genome Sequencing Center for Infectious Disease"/>
            <person name="Wu L."/>
            <person name="Ma J."/>
        </authorList>
    </citation>
    <scope>NUCLEOTIDE SEQUENCE [LARGE SCALE GENOMIC DNA]</scope>
    <source>
        <strain evidence="3">CCUG 58127</strain>
    </source>
</reference>
<accession>A0ABW2AEL9</accession>
<dbReference type="InterPro" id="IPR000182">
    <property type="entry name" value="GNAT_dom"/>
</dbReference>
<sequence length="394" mass="41823">MEPLIRELTDADREANHRLGAEAFGYAPDGQPSSLPPVGGAVLGAFVGDELTAKIRARDDEIPLPGSRTLAMFGVEGVAVAPEARGRGLLSPLFRAGFDRARRVGQPISILFPTAAGIYRRFGYEVVGSLEQREIPMSALAKIKAPERISLRRASAADLDAIRLLYAAWAAERLGPLTRIRPSAPILSADYLGSPAAVTLAIDQSGKLVGSVRWTRGTGYDPETSVIEVEDLIGLTPDASRAMWRFLGTFDSVSSRVNVELPSGDESLTALPAEPAPPAKEHRYMLALLDIPAALAARRGVPGLTAQLPFKVTGGFADGVDGQYVLKAASGELHCSRTDSGVGPTFHARGIAALYGGAQRCAGLRAGGMLNGPTDTDPVWDSLFNVPTHVRDYF</sequence>
<dbReference type="InterPro" id="IPR036527">
    <property type="entry name" value="SCP2_sterol-bd_dom_sf"/>
</dbReference>
<protein>
    <submittedName>
        <fullName evidence="2">Enhanced intracellular survival protein Eis</fullName>
        <ecNumber evidence="2">2.3.1.-</ecNumber>
    </submittedName>
</protein>
<evidence type="ECO:0000259" key="1">
    <source>
        <dbReference type="PROSITE" id="PS51186"/>
    </source>
</evidence>
<dbReference type="SUPFAM" id="SSF55718">
    <property type="entry name" value="SCP-like"/>
    <property type="match status" value="1"/>
</dbReference>
<dbReference type="RefSeq" id="WP_382400384.1">
    <property type="nucleotide sequence ID" value="NZ_JBHSWH010000001.1"/>
</dbReference>
<dbReference type="InterPro" id="IPR051554">
    <property type="entry name" value="Acetyltransferase_Eis"/>
</dbReference>
<gene>
    <name evidence="2" type="primary">eis</name>
    <name evidence="2" type="ORF">ACFQDH_08685</name>
</gene>
<dbReference type="Pfam" id="PF13527">
    <property type="entry name" value="Acetyltransf_9"/>
    <property type="match status" value="1"/>
</dbReference>
<proteinExistence type="predicted"/>
<dbReference type="InterPro" id="IPR016181">
    <property type="entry name" value="Acyl_CoA_acyltransferase"/>
</dbReference>
<dbReference type="EC" id="2.3.1.-" evidence="2"/>
<dbReference type="Pfam" id="PF17668">
    <property type="entry name" value="Acetyltransf_17"/>
    <property type="match status" value="1"/>
</dbReference>
<evidence type="ECO:0000313" key="3">
    <source>
        <dbReference type="Proteomes" id="UP001596298"/>
    </source>
</evidence>
<feature type="domain" description="N-acetyltransferase" evidence="1">
    <location>
        <begin position="3"/>
        <end position="142"/>
    </location>
</feature>
<dbReference type="GO" id="GO:0016746">
    <property type="term" value="F:acyltransferase activity"/>
    <property type="evidence" value="ECO:0007669"/>
    <property type="project" value="UniProtKB-KW"/>
</dbReference>
<name>A0ABW2AEL9_9MICO</name>
<comment type="caution">
    <text evidence="2">The sequence shown here is derived from an EMBL/GenBank/DDBJ whole genome shotgun (WGS) entry which is preliminary data.</text>
</comment>
<dbReference type="SUPFAM" id="SSF55729">
    <property type="entry name" value="Acyl-CoA N-acyltransferases (Nat)"/>
    <property type="match status" value="1"/>
</dbReference>
<dbReference type="EMBL" id="JBHSWH010000001">
    <property type="protein sequence ID" value="MFC6705339.1"/>
    <property type="molecule type" value="Genomic_DNA"/>
</dbReference>
<dbReference type="PROSITE" id="PS51186">
    <property type="entry name" value="GNAT"/>
    <property type="match status" value="1"/>
</dbReference>
<dbReference type="Gene3D" id="3.40.630.30">
    <property type="match status" value="2"/>
</dbReference>
<dbReference type="Proteomes" id="UP001596298">
    <property type="component" value="Unassembled WGS sequence"/>
</dbReference>
<dbReference type="PANTHER" id="PTHR37817">
    <property type="entry name" value="N-ACETYLTRANSFERASE EIS"/>
    <property type="match status" value="1"/>
</dbReference>
<organism evidence="2 3">
    <name type="scientific">Flexivirga alba</name>
    <dbReference type="NCBI Taxonomy" id="702742"/>
    <lineage>
        <taxon>Bacteria</taxon>
        <taxon>Bacillati</taxon>
        <taxon>Actinomycetota</taxon>
        <taxon>Actinomycetes</taxon>
        <taxon>Micrococcales</taxon>
        <taxon>Dermacoccaceae</taxon>
        <taxon>Flexivirga</taxon>
    </lineage>
</organism>
<evidence type="ECO:0000313" key="2">
    <source>
        <dbReference type="EMBL" id="MFC6705339.1"/>
    </source>
</evidence>
<dbReference type="PANTHER" id="PTHR37817:SF1">
    <property type="entry name" value="N-ACETYLTRANSFERASE EIS"/>
    <property type="match status" value="1"/>
</dbReference>
<dbReference type="InterPro" id="IPR041380">
    <property type="entry name" value="Acetyltransf_17"/>
</dbReference>
<keyword evidence="3" id="KW-1185">Reference proteome</keyword>
<dbReference type="Gene3D" id="3.30.1050.10">
    <property type="entry name" value="SCP2 sterol-binding domain"/>
    <property type="match status" value="1"/>
</dbReference>